<organism evidence="2 3">
    <name type="scientific">Capsicum annuum</name>
    <name type="common">Capsicum pepper</name>
    <dbReference type="NCBI Taxonomy" id="4072"/>
    <lineage>
        <taxon>Eukaryota</taxon>
        <taxon>Viridiplantae</taxon>
        <taxon>Streptophyta</taxon>
        <taxon>Embryophyta</taxon>
        <taxon>Tracheophyta</taxon>
        <taxon>Spermatophyta</taxon>
        <taxon>Magnoliopsida</taxon>
        <taxon>eudicotyledons</taxon>
        <taxon>Gunneridae</taxon>
        <taxon>Pentapetalae</taxon>
        <taxon>asterids</taxon>
        <taxon>lamiids</taxon>
        <taxon>Solanales</taxon>
        <taxon>Solanaceae</taxon>
        <taxon>Solanoideae</taxon>
        <taxon>Capsiceae</taxon>
        <taxon>Capsicum</taxon>
    </lineage>
</organism>
<accession>A0A2G3A523</accession>
<evidence type="ECO:0000259" key="1">
    <source>
        <dbReference type="Pfam" id="PF01585"/>
    </source>
</evidence>
<feature type="domain" description="G-patch" evidence="1">
    <location>
        <begin position="22"/>
        <end position="48"/>
    </location>
</feature>
<evidence type="ECO:0000313" key="3">
    <source>
        <dbReference type="Proteomes" id="UP000222542"/>
    </source>
</evidence>
<reference evidence="2 3" key="1">
    <citation type="journal article" date="2014" name="Nat. Genet.">
        <title>Genome sequence of the hot pepper provides insights into the evolution of pungency in Capsicum species.</title>
        <authorList>
            <person name="Kim S."/>
            <person name="Park M."/>
            <person name="Yeom S.I."/>
            <person name="Kim Y.M."/>
            <person name="Lee J.M."/>
            <person name="Lee H.A."/>
            <person name="Seo E."/>
            <person name="Choi J."/>
            <person name="Cheong K."/>
            <person name="Kim K.T."/>
            <person name="Jung K."/>
            <person name="Lee G.W."/>
            <person name="Oh S.K."/>
            <person name="Bae C."/>
            <person name="Kim S.B."/>
            <person name="Lee H.Y."/>
            <person name="Kim S.Y."/>
            <person name="Kim M.S."/>
            <person name="Kang B.C."/>
            <person name="Jo Y.D."/>
            <person name="Yang H.B."/>
            <person name="Jeong H.J."/>
            <person name="Kang W.H."/>
            <person name="Kwon J.K."/>
            <person name="Shin C."/>
            <person name="Lim J.Y."/>
            <person name="Park J.H."/>
            <person name="Huh J.H."/>
            <person name="Kim J.S."/>
            <person name="Kim B.D."/>
            <person name="Cohen O."/>
            <person name="Paran I."/>
            <person name="Suh M.C."/>
            <person name="Lee S.B."/>
            <person name="Kim Y.K."/>
            <person name="Shin Y."/>
            <person name="Noh S.J."/>
            <person name="Park J."/>
            <person name="Seo Y.S."/>
            <person name="Kwon S.Y."/>
            <person name="Kim H.A."/>
            <person name="Park J.M."/>
            <person name="Kim H.J."/>
            <person name="Choi S.B."/>
            <person name="Bosland P.W."/>
            <person name="Reeves G."/>
            <person name="Jo S.H."/>
            <person name="Lee B.W."/>
            <person name="Cho H.T."/>
            <person name="Choi H.S."/>
            <person name="Lee M.S."/>
            <person name="Yu Y."/>
            <person name="Do Choi Y."/>
            <person name="Park B.S."/>
            <person name="van Deynze A."/>
            <person name="Ashrafi H."/>
            <person name="Hill T."/>
            <person name="Kim W.T."/>
            <person name="Pai H.S."/>
            <person name="Ahn H.K."/>
            <person name="Yeam I."/>
            <person name="Giovannoni J.J."/>
            <person name="Rose J.K."/>
            <person name="Sorensen I."/>
            <person name="Lee S.J."/>
            <person name="Kim R.W."/>
            <person name="Choi I.Y."/>
            <person name="Choi B.S."/>
            <person name="Lim J.S."/>
            <person name="Lee Y.H."/>
            <person name="Choi D."/>
        </authorList>
    </citation>
    <scope>NUCLEOTIDE SEQUENCE [LARGE SCALE GENOMIC DNA]</scope>
    <source>
        <strain evidence="3">cv. CM334</strain>
    </source>
</reference>
<evidence type="ECO:0000313" key="2">
    <source>
        <dbReference type="EMBL" id="PHT89290.1"/>
    </source>
</evidence>
<name>A0A2G3A523_CAPAN</name>
<comment type="caution">
    <text evidence="2">The sequence shown here is derived from an EMBL/GenBank/DDBJ whole genome shotgun (WGS) entry which is preliminary data.</text>
</comment>
<proteinExistence type="predicted"/>
<dbReference type="EMBL" id="AYRZ02000002">
    <property type="protein sequence ID" value="PHT89290.1"/>
    <property type="molecule type" value="Genomic_DNA"/>
</dbReference>
<sequence>MCTAHVERLKFPQALMMVVLEMLKNGFVPGRGLGVNLDGILEPIQFFEQKSIFFLRYEPTPEEVSSATLKRKGDILLPKPILLLNQSFSKAFVAHISKKDAKGDLMEGLKKLFITKEKEVE</sequence>
<dbReference type="InterPro" id="IPR000467">
    <property type="entry name" value="G_patch_dom"/>
</dbReference>
<dbReference type="Gramene" id="PHT89290">
    <property type="protein sequence ID" value="PHT89290"/>
    <property type="gene ID" value="T459_04403"/>
</dbReference>
<reference evidence="2 3" key="2">
    <citation type="journal article" date="2017" name="Genome Biol.">
        <title>New reference genome sequences of hot pepper reveal the massive evolution of plant disease-resistance genes by retroduplication.</title>
        <authorList>
            <person name="Kim S."/>
            <person name="Park J."/>
            <person name="Yeom S.I."/>
            <person name="Kim Y.M."/>
            <person name="Seo E."/>
            <person name="Kim K.T."/>
            <person name="Kim M.S."/>
            <person name="Lee J.M."/>
            <person name="Cheong K."/>
            <person name="Shin H.S."/>
            <person name="Kim S.B."/>
            <person name="Han K."/>
            <person name="Lee J."/>
            <person name="Park M."/>
            <person name="Lee H.A."/>
            <person name="Lee H.Y."/>
            <person name="Lee Y."/>
            <person name="Oh S."/>
            <person name="Lee J.H."/>
            <person name="Choi E."/>
            <person name="Choi E."/>
            <person name="Lee S.E."/>
            <person name="Jeon J."/>
            <person name="Kim H."/>
            <person name="Choi G."/>
            <person name="Song H."/>
            <person name="Lee J."/>
            <person name="Lee S.C."/>
            <person name="Kwon J.K."/>
            <person name="Lee H.Y."/>
            <person name="Koo N."/>
            <person name="Hong Y."/>
            <person name="Kim R.W."/>
            <person name="Kang W.H."/>
            <person name="Huh J.H."/>
            <person name="Kang B.C."/>
            <person name="Yang T.J."/>
            <person name="Lee Y.H."/>
            <person name="Bennetzen J.L."/>
            <person name="Choi D."/>
        </authorList>
    </citation>
    <scope>NUCLEOTIDE SEQUENCE [LARGE SCALE GENOMIC DNA]</scope>
    <source>
        <strain evidence="3">cv. CM334</strain>
    </source>
</reference>
<dbReference type="Proteomes" id="UP000222542">
    <property type="component" value="Unassembled WGS sequence"/>
</dbReference>
<dbReference type="GO" id="GO:0003676">
    <property type="term" value="F:nucleic acid binding"/>
    <property type="evidence" value="ECO:0007669"/>
    <property type="project" value="InterPro"/>
</dbReference>
<keyword evidence="3" id="KW-1185">Reference proteome</keyword>
<protein>
    <recommendedName>
        <fullName evidence="1">G-patch domain-containing protein</fullName>
    </recommendedName>
</protein>
<gene>
    <name evidence="2" type="ORF">T459_04403</name>
</gene>
<dbReference type="AlphaFoldDB" id="A0A2G3A523"/>
<dbReference type="Pfam" id="PF01585">
    <property type="entry name" value="G-patch"/>
    <property type="match status" value="1"/>
</dbReference>